<dbReference type="EMBL" id="DAKRPA010000134">
    <property type="protein sequence ID" value="DAZ97471.1"/>
    <property type="molecule type" value="Genomic_DNA"/>
</dbReference>
<keyword evidence="1" id="KW-0813">Transport</keyword>
<dbReference type="PANTHER" id="PTHR19241">
    <property type="entry name" value="ATP-BINDING CASSETTE TRANSPORTER"/>
    <property type="match status" value="1"/>
</dbReference>
<keyword evidence="3" id="KW-1185">Reference proteome</keyword>
<reference evidence="2" key="1">
    <citation type="submission" date="2022-11" db="EMBL/GenBank/DDBJ databases">
        <authorList>
            <person name="Morgan W.R."/>
            <person name="Tartar A."/>
        </authorList>
    </citation>
    <scope>NUCLEOTIDE SEQUENCE</scope>
    <source>
        <strain evidence="2">ARSEF 373</strain>
    </source>
</reference>
<evidence type="ECO:0000313" key="2">
    <source>
        <dbReference type="EMBL" id="DAZ97471.1"/>
    </source>
</evidence>
<proteinExistence type="predicted"/>
<comment type="caution">
    <text evidence="2">The sequence shown here is derived from an EMBL/GenBank/DDBJ whole genome shotgun (WGS) entry which is preliminary data.</text>
</comment>
<dbReference type="AlphaFoldDB" id="A0AAV2YT68"/>
<organism evidence="2 3">
    <name type="scientific">Lagenidium giganteum</name>
    <dbReference type="NCBI Taxonomy" id="4803"/>
    <lineage>
        <taxon>Eukaryota</taxon>
        <taxon>Sar</taxon>
        <taxon>Stramenopiles</taxon>
        <taxon>Oomycota</taxon>
        <taxon>Peronosporomycetes</taxon>
        <taxon>Pythiales</taxon>
        <taxon>Pythiaceae</taxon>
    </lineage>
</organism>
<protein>
    <submittedName>
        <fullName evidence="2">Uncharacterized protein</fullName>
    </submittedName>
</protein>
<dbReference type="Proteomes" id="UP001146120">
    <property type="component" value="Unassembled WGS sequence"/>
</dbReference>
<sequence length="81" mass="8974">MLTKGTTDENKAALEAARVVYKHMPEVLIQQLGLDICQDTIVSDAMTRGVSSSDRKRVMTGEMEFGMNFVTLMDEISTGLF</sequence>
<name>A0AAV2YT68_9STRA</name>
<evidence type="ECO:0000313" key="3">
    <source>
        <dbReference type="Proteomes" id="UP001146120"/>
    </source>
</evidence>
<reference evidence="2" key="2">
    <citation type="journal article" date="2023" name="Microbiol Resour">
        <title>Decontamination and Annotation of the Draft Genome Sequence of the Oomycete Lagenidium giganteum ARSEF 373.</title>
        <authorList>
            <person name="Morgan W.R."/>
            <person name="Tartar A."/>
        </authorList>
    </citation>
    <scope>NUCLEOTIDE SEQUENCE</scope>
    <source>
        <strain evidence="2">ARSEF 373</strain>
    </source>
</reference>
<gene>
    <name evidence="2" type="ORF">N0F65_009954</name>
</gene>
<accession>A0AAV2YT68</accession>
<evidence type="ECO:0000256" key="1">
    <source>
        <dbReference type="ARBA" id="ARBA00022448"/>
    </source>
</evidence>